<dbReference type="InterPro" id="IPR050090">
    <property type="entry name" value="Tyrosine_recombinase_XerCD"/>
</dbReference>
<dbReference type="Gene3D" id="1.10.150.130">
    <property type="match status" value="1"/>
</dbReference>
<sequence>MQTNKLTWQAGSKNRAGRWRKKYNGKVYYFNGGRGKSDRNAYAAAISEWNQIKLRVDAVIPRKHQAEYDSLIETWDRVLTWSNRHGETQMAQTAYEKLIKLRSALEAPVLKSPKREDYFESEFTVPTIDLPENLLEQTAKELKTVNFVFPSLSDSTIESRKKYALELDGSPQRILREIWLDRLDSVREQSVNSQDLLSDNIAEFIKHKKQEVDSNRLSLFRLYTLELHLSHFQQTIDGNISISEINTKLLLKYQSVLLENIKNGKWSNTTARGYLHSMKSFVRWLWHIEAIPNLPRVLDGRVDILSIRSGPMNIIEFTDDEIAVLLNKSKGRTKLFILLMLNCGMTQKDISDLRKNEVDLSAGRIIRKRSKTSHHEGVPTVNYLLWPETLKLLRKYQNDSESERFLLNNKGAPLLSESINKNQKYQKSDNIKCVFDRFRKKVGINKPLKSLKKTSASRLRNNVSYNSLVDLYLGHAPQSMSERHYATHPQELFDLAISWLAAEFKLDPPIMKTSSDVPKL</sequence>
<dbReference type="Proteomes" id="UP000322887">
    <property type="component" value="Chromosome"/>
</dbReference>
<dbReference type="PANTHER" id="PTHR30349:SF41">
    <property type="entry name" value="INTEGRASE_RECOMBINASE PROTEIN MJ0367-RELATED"/>
    <property type="match status" value="1"/>
</dbReference>
<organism evidence="8 9">
    <name type="scientific">Gimesia maris</name>
    <dbReference type="NCBI Taxonomy" id="122"/>
    <lineage>
        <taxon>Bacteria</taxon>
        <taxon>Pseudomonadati</taxon>
        <taxon>Planctomycetota</taxon>
        <taxon>Planctomycetia</taxon>
        <taxon>Planctomycetales</taxon>
        <taxon>Planctomycetaceae</taxon>
        <taxon>Gimesia</taxon>
    </lineage>
</organism>
<dbReference type="PROSITE" id="PS51900">
    <property type="entry name" value="CB"/>
    <property type="match status" value="1"/>
</dbReference>
<accession>A0ABX5YNU9</accession>
<evidence type="ECO:0000259" key="7">
    <source>
        <dbReference type="PROSITE" id="PS51900"/>
    </source>
</evidence>
<reference evidence="8 9" key="1">
    <citation type="submission" date="2019-08" db="EMBL/GenBank/DDBJ databases">
        <title>Deep-cultivation of Planctomycetes and their phenomic and genomic characterization uncovers novel biology.</title>
        <authorList>
            <person name="Wiegand S."/>
            <person name="Jogler M."/>
            <person name="Boedeker C."/>
            <person name="Pinto D."/>
            <person name="Vollmers J."/>
            <person name="Rivas-Marin E."/>
            <person name="Kohn T."/>
            <person name="Peeters S.H."/>
            <person name="Heuer A."/>
            <person name="Rast P."/>
            <person name="Oberbeckmann S."/>
            <person name="Bunk B."/>
            <person name="Jeske O."/>
            <person name="Meyerdierks A."/>
            <person name="Storesund J.E."/>
            <person name="Kallscheuer N."/>
            <person name="Luecker S."/>
            <person name="Lage O.M."/>
            <person name="Pohl T."/>
            <person name="Merkel B.J."/>
            <person name="Hornburger P."/>
            <person name="Mueller R.-W."/>
            <person name="Bruemmer F."/>
            <person name="Labrenz M."/>
            <person name="Spormann A.M."/>
            <person name="Op den Camp H."/>
            <person name="Overmann J."/>
            <person name="Amann R."/>
            <person name="Jetten M.S.M."/>
            <person name="Mascher T."/>
            <person name="Medema M.H."/>
            <person name="Devos D.P."/>
            <person name="Kaster A.-K."/>
            <person name="Ovreas L."/>
            <person name="Rohde M."/>
            <person name="Galperin M.Y."/>
            <person name="Jogler C."/>
        </authorList>
    </citation>
    <scope>NUCLEOTIDE SEQUENCE [LARGE SCALE GENOMIC DNA]</scope>
    <source>
        <strain evidence="8 9">DSM 8797</strain>
    </source>
</reference>
<dbReference type="InterPro" id="IPR011010">
    <property type="entry name" value="DNA_brk_join_enz"/>
</dbReference>
<keyword evidence="2" id="KW-0229">DNA integration</keyword>
<dbReference type="InterPro" id="IPR010998">
    <property type="entry name" value="Integrase_recombinase_N"/>
</dbReference>
<evidence type="ECO:0000256" key="4">
    <source>
        <dbReference type="ARBA" id="ARBA00023172"/>
    </source>
</evidence>
<proteinExistence type="inferred from homology"/>
<evidence type="ECO:0000256" key="5">
    <source>
        <dbReference type="PROSITE-ProRule" id="PRU01248"/>
    </source>
</evidence>
<dbReference type="EMBL" id="CP042910">
    <property type="protein sequence ID" value="QEG17361.1"/>
    <property type="molecule type" value="Genomic_DNA"/>
</dbReference>
<protein>
    <submittedName>
        <fullName evidence="8">Phage integrase family protein</fullName>
    </submittedName>
</protein>
<dbReference type="Gene3D" id="1.10.443.10">
    <property type="entry name" value="Intergrase catalytic core"/>
    <property type="match status" value="1"/>
</dbReference>
<name>A0ABX5YNU9_9PLAN</name>
<keyword evidence="3 5" id="KW-0238">DNA-binding</keyword>
<evidence type="ECO:0000256" key="3">
    <source>
        <dbReference type="ARBA" id="ARBA00023125"/>
    </source>
</evidence>
<dbReference type="InterPro" id="IPR013762">
    <property type="entry name" value="Integrase-like_cat_sf"/>
</dbReference>
<gene>
    <name evidence="8" type="ORF">GmarT_32410</name>
</gene>
<evidence type="ECO:0000313" key="8">
    <source>
        <dbReference type="EMBL" id="QEG17361.1"/>
    </source>
</evidence>
<dbReference type="PANTHER" id="PTHR30349">
    <property type="entry name" value="PHAGE INTEGRASE-RELATED"/>
    <property type="match status" value="1"/>
</dbReference>
<keyword evidence="4" id="KW-0233">DNA recombination</keyword>
<dbReference type="Pfam" id="PF00589">
    <property type="entry name" value="Phage_integrase"/>
    <property type="match status" value="1"/>
</dbReference>
<dbReference type="InterPro" id="IPR002104">
    <property type="entry name" value="Integrase_catalytic"/>
</dbReference>
<dbReference type="InterPro" id="IPR044068">
    <property type="entry name" value="CB"/>
</dbReference>
<feature type="domain" description="Tyr recombinase" evidence="6">
    <location>
        <begin position="312"/>
        <end position="500"/>
    </location>
</feature>
<dbReference type="RefSeq" id="WP_149302955.1">
    <property type="nucleotide sequence ID" value="NZ_CP042910.1"/>
</dbReference>
<evidence type="ECO:0000313" key="9">
    <source>
        <dbReference type="Proteomes" id="UP000322887"/>
    </source>
</evidence>
<dbReference type="PROSITE" id="PS51898">
    <property type="entry name" value="TYR_RECOMBINASE"/>
    <property type="match status" value="1"/>
</dbReference>
<comment type="similarity">
    <text evidence="1">Belongs to the 'phage' integrase family.</text>
</comment>
<feature type="domain" description="Core-binding (CB)" evidence="7">
    <location>
        <begin position="195"/>
        <end position="286"/>
    </location>
</feature>
<dbReference type="SUPFAM" id="SSF56349">
    <property type="entry name" value="DNA breaking-rejoining enzymes"/>
    <property type="match status" value="1"/>
</dbReference>
<evidence type="ECO:0000259" key="6">
    <source>
        <dbReference type="PROSITE" id="PS51898"/>
    </source>
</evidence>
<keyword evidence="9" id="KW-1185">Reference proteome</keyword>
<evidence type="ECO:0000256" key="2">
    <source>
        <dbReference type="ARBA" id="ARBA00022908"/>
    </source>
</evidence>
<evidence type="ECO:0000256" key="1">
    <source>
        <dbReference type="ARBA" id="ARBA00008857"/>
    </source>
</evidence>
<dbReference type="GeneID" id="98647759"/>